<organism evidence="5 6">
    <name type="scientific">Coccomyxa subellipsoidea (strain C-169)</name>
    <name type="common">Green microalga</name>
    <dbReference type="NCBI Taxonomy" id="574566"/>
    <lineage>
        <taxon>Eukaryota</taxon>
        <taxon>Viridiplantae</taxon>
        <taxon>Chlorophyta</taxon>
        <taxon>core chlorophytes</taxon>
        <taxon>Trebouxiophyceae</taxon>
        <taxon>Trebouxiophyceae incertae sedis</taxon>
        <taxon>Coccomyxaceae</taxon>
        <taxon>Coccomyxa</taxon>
        <taxon>Coccomyxa subellipsoidea</taxon>
    </lineage>
</organism>
<sequence length="305" mass="32592">MGLRRIELCREDGSSLRTVLIDECTGAPHEFRGVYRGGLLRALQSAVPPDCIRYGCAVSSVDQDDTVLSGELAYGTGVDITMESGERMRAPVVIGADGVRSRIAKALGLGEANYAGYIAYRCPVADRSGPTAVITDPEECRADALETVKGWSSEITDAIKCTPAERITRSRIADRWLKPGRPFGSGRITLVGDAAHPMTPNLGQGGCVALEDAIVLARALRDVMGPAASTSAADVSTATSIQTALREYEVERSSRVLKISVRSNLMGTVLQIPFAPVVAARNYAVEKFLPVKDFLDHASYDCGTL</sequence>
<dbReference type="STRING" id="574566.I0YIB3"/>
<keyword evidence="2" id="KW-0503">Monooxygenase</keyword>
<evidence type="ECO:0000256" key="2">
    <source>
        <dbReference type="ARBA" id="ARBA00023033"/>
    </source>
</evidence>
<reference evidence="5 6" key="1">
    <citation type="journal article" date="2012" name="Genome Biol.">
        <title>The genome of the polar eukaryotic microalga coccomyxa subellipsoidea reveals traits of cold adaptation.</title>
        <authorList>
            <person name="Blanc G."/>
            <person name="Agarkova I."/>
            <person name="Grimwood J."/>
            <person name="Kuo A."/>
            <person name="Brueggeman A."/>
            <person name="Dunigan D."/>
            <person name="Gurnon J."/>
            <person name="Ladunga I."/>
            <person name="Lindquist E."/>
            <person name="Lucas S."/>
            <person name="Pangilinan J."/>
            <person name="Proschold T."/>
            <person name="Salamov A."/>
            <person name="Schmutz J."/>
            <person name="Weeks D."/>
            <person name="Yamada T."/>
            <person name="Claverie J.M."/>
            <person name="Grigoriev I."/>
            <person name="Van Etten J."/>
            <person name="Lomsadze A."/>
            <person name="Borodovsky M."/>
        </authorList>
    </citation>
    <scope>NUCLEOTIDE SEQUENCE [LARGE SCALE GENOMIC DNA]</scope>
    <source>
        <strain evidence="5 6">C-169</strain>
    </source>
</reference>
<dbReference type="GeneID" id="17036136"/>
<feature type="domain" description="FAD-binding" evidence="4">
    <location>
        <begin position="162"/>
        <end position="231"/>
    </location>
</feature>
<comment type="similarity">
    <text evidence="3">Belongs to the 3-hydroxybenzoate 6-hydroxylase family.</text>
</comment>
<dbReference type="eggNOG" id="KOG2614">
    <property type="taxonomic scope" value="Eukaryota"/>
</dbReference>
<dbReference type="EMBL" id="AGSI01000026">
    <property type="protein sequence ID" value="EIE18132.1"/>
    <property type="molecule type" value="Genomic_DNA"/>
</dbReference>
<dbReference type="Pfam" id="PF01494">
    <property type="entry name" value="FAD_binding_3"/>
    <property type="match status" value="1"/>
</dbReference>
<dbReference type="PANTHER" id="PTHR45934:SF9">
    <property type="entry name" value="FAD_NAD(P)-BINDING OXIDOREDUCTASE FAMILY PROTEIN"/>
    <property type="match status" value="1"/>
</dbReference>
<evidence type="ECO:0000313" key="6">
    <source>
        <dbReference type="Proteomes" id="UP000007264"/>
    </source>
</evidence>
<comment type="caution">
    <text evidence="5">The sequence shown here is derived from an EMBL/GenBank/DDBJ whole genome shotgun (WGS) entry which is preliminary data.</text>
</comment>
<dbReference type="InterPro" id="IPR044560">
    <property type="entry name" value="MOase"/>
</dbReference>
<accession>I0YIB3</accession>
<keyword evidence="6" id="KW-1185">Reference proteome</keyword>
<evidence type="ECO:0000259" key="4">
    <source>
        <dbReference type="Pfam" id="PF01494"/>
    </source>
</evidence>
<dbReference type="GO" id="GO:0004497">
    <property type="term" value="F:monooxygenase activity"/>
    <property type="evidence" value="ECO:0007669"/>
    <property type="project" value="UniProtKB-KW"/>
</dbReference>
<keyword evidence="1" id="KW-0560">Oxidoreductase</keyword>
<dbReference type="OrthoDB" id="655030at2759"/>
<dbReference type="InterPro" id="IPR036188">
    <property type="entry name" value="FAD/NAD-bd_sf"/>
</dbReference>
<protein>
    <submittedName>
        <fullName evidence="5">FAD/NAD(P)-binding domain-containing protein</fullName>
    </submittedName>
</protein>
<dbReference type="PANTHER" id="PTHR45934">
    <property type="entry name" value="FAD/NAD(P)-BINDING OXIDOREDUCTASE FAMILY PROTEIN"/>
    <property type="match status" value="1"/>
</dbReference>
<gene>
    <name evidence="5" type="ORF">COCSUDRAFT_20958</name>
</gene>
<dbReference type="KEGG" id="csl:COCSUDRAFT_20958"/>
<dbReference type="RefSeq" id="XP_005642676.1">
    <property type="nucleotide sequence ID" value="XM_005642619.1"/>
</dbReference>
<dbReference type="AlphaFoldDB" id="I0YIB3"/>
<evidence type="ECO:0000313" key="5">
    <source>
        <dbReference type="EMBL" id="EIE18132.1"/>
    </source>
</evidence>
<dbReference type="InterPro" id="IPR002938">
    <property type="entry name" value="FAD-bd"/>
</dbReference>
<proteinExistence type="inferred from homology"/>
<evidence type="ECO:0000256" key="3">
    <source>
        <dbReference type="ARBA" id="ARBA00024018"/>
    </source>
</evidence>
<name>I0YIB3_COCSC</name>
<dbReference type="SUPFAM" id="SSF51905">
    <property type="entry name" value="FAD/NAD(P)-binding domain"/>
    <property type="match status" value="1"/>
</dbReference>
<evidence type="ECO:0000256" key="1">
    <source>
        <dbReference type="ARBA" id="ARBA00023002"/>
    </source>
</evidence>
<dbReference type="GO" id="GO:0071949">
    <property type="term" value="F:FAD binding"/>
    <property type="evidence" value="ECO:0007669"/>
    <property type="project" value="InterPro"/>
</dbReference>
<dbReference type="Gene3D" id="3.50.50.60">
    <property type="entry name" value="FAD/NAD(P)-binding domain"/>
    <property type="match status" value="2"/>
</dbReference>
<dbReference type="Proteomes" id="UP000007264">
    <property type="component" value="Unassembled WGS sequence"/>
</dbReference>